<name>A0AAD7ZIU7_DIPPU</name>
<proteinExistence type="predicted"/>
<evidence type="ECO:0000313" key="2">
    <source>
        <dbReference type="Proteomes" id="UP001233999"/>
    </source>
</evidence>
<comment type="caution">
    <text evidence="1">The sequence shown here is derived from an EMBL/GenBank/DDBJ whole genome shotgun (WGS) entry which is preliminary data.</text>
</comment>
<feature type="non-terminal residue" evidence="1">
    <location>
        <position position="89"/>
    </location>
</feature>
<gene>
    <name evidence="1" type="ORF">L9F63_023915</name>
</gene>
<protein>
    <submittedName>
        <fullName evidence="1">Uncharacterized protein</fullName>
    </submittedName>
</protein>
<evidence type="ECO:0000313" key="1">
    <source>
        <dbReference type="EMBL" id="KAJ9580907.1"/>
    </source>
</evidence>
<dbReference type="AlphaFoldDB" id="A0AAD7ZIU7"/>
<sequence length="89" mass="9877">ICCCCNIRSDCAADWFERAQMQTNLPTTSICQIIPAMWGTQQHSRECMLLRVPPPSPVLPKRDHQKTIKSENASIAPAALDSVGASHYH</sequence>
<dbReference type="Proteomes" id="UP001233999">
    <property type="component" value="Unassembled WGS sequence"/>
</dbReference>
<dbReference type="EMBL" id="JASPKZ010008099">
    <property type="protein sequence ID" value="KAJ9580907.1"/>
    <property type="molecule type" value="Genomic_DNA"/>
</dbReference>
<organism evidence="1 2">
    <name type="scientific">Diploptera punctata</name>
    <name type="common">Pacific beetle cockroach</name>
    <dbReference type="NCBI Taxonomy" id="6984"/>
    <lineage>
        <taxon>Eukaryota</taxon>
        <taxon>Metazoa</taxon>
        <taxon>Ecdysozoa</taxon>
        <taxon>Arthropoda</taxon>
        <taxon>Hexapoda</taxon>
        <taxon>Insecta</taxon>
        <taxon>Pterygota</taxon>
        <taxon>Neoptera</taxon>
        <taxon>Polyneoptera</taxon>
        <taxon>Dictyoptera</taxon>
        <taxon>Blattodea</taxon>
        <taxon>Blaberoidea</taxon>
        <taxon>Blaberidae</taxon>
        <taxon>Diplopterinae</taxon>
        <taxon>Diploptera</taxon>
    </lineage>
</organism>
<accession>A0AAD7ZIU7</accession>
<keyword evidence="2" id="KW-1185">Reference proteome</keyword>
<reference evidence="1" key="2">
    <citation type="submission" date="2023-05" db="EMBL/GenBank/DDBJ databases">
        <authorList>
            <person name="Fouks B."/>
        </authorList>
    </citation>
    <scope>NUCLEOTIDE SEQUENCE</scope>
    <source>
        <strain evidence="1">Stay&amp;Tobe</strain>
        <tissue evidence="1">Testes</tissue>
    </source>
</reference>
<reference evidence="1" key="1">
    <citation type="journal article" date="2023" name="IScience">
        <title>Live-bearing cockroach genome reveals convergent evolutionary mechanisms linked to viviparity in insects and beyond.</title>
        <authorList>
            <person name="Fouks B."/>
            <person name="Harrison M.C."/>
            <person name="Mikhailova A.A."/>
            <person name="Marchal E."/>
            <person name="English S."/>
            <person name="Carruthers M."/>
            <person name="Jennings E.C."/>
            <person name="Chiamaka E.L."/>
            <person name="Frigard R.A."/>
            <person name="Pippel M."/>
            <person name="Attardo G.M."/>
            <person name="Benoit J.B."/>
            <person name="Bornberg-Bauer E."/>
            <person name="Tobe S.S."/>
        </authorList>
    </citation>
    <scope>NUCLEOTIDE SEQUENCE</scope>
    <source>
        <strain evidence="1">Stay&amp;Tobe</strain>
    </source>
</reference>